<dbReference type="Pfam" id="PF22612">
    <property type="entry name" value="GH113"/>
    <property type="match status" value="1"/>
</dbReference>
<dbReference type="Gene3D" id="3.20.20.80">
    <property type="entry name" value="Glycosidases"/>
    <property type="match status" value="1"/>
</dbReference>
<comment type="caution">
    <text evidence="2">The sequence shown here is derived from an EMBL/GenBank/DDBJ whole genome shotgun (WGS) entry which is preliminary data.</text>
</comment>
<sequence>MAVVAIFLTAISVLATSLGCQPSVAEVPTGQQRGFALPSWEVNGYDGPAVEQSLKEIRALGANWVQFTPTWYQQTTTSSDIYRTDRTVSDSGQERAITLAHDLGLKVLLKPHLNLSPQGSNKIAAQDRPAWFASYTAFISHYASMAQRLGVEQLAIATELARMTDDRPAWLQVIQAVRERYDGQLTYASSTDWERVPFWDALDLIGLDVYAPLSATPTTDVQALQQAAESFIPRIAALSAKYDRKILFTEAGYTSQRGTATDPSSWRISTVPAQAEQAAAYEALLAAASDQPFWAGIFWWVWATPPYTEAEPLDFSPRGKEAEAVIRRWWAP</sequence>
<reference evidence="2 3" key="1">
    <citation type="journal article" date="2012" name="J. Bacteriol.">
        <title>Complete Genome Sequence of Mycobacterium vaccae Type Strain ATCC 25954.</title>
        <authorList>
            <person name="Ho Y.S."/>
            <person name="Adroub S.A."/>
            <person name="Abadi M."/>
            <person name="Al Alwan B."/>
            <person name="Alkhateeb R."/>
            <person name="Gao G."/>
            <person name="Ragab A."/>
            <person name="Ali S."/>
            <person name="van Soolingen D."/>
            <person name="Bitter W."/>
            <person name="Pain A."/>
            <person name="Abdallah A.M."/>
        </authorList>
    </citation>
    <scope>NUCLEOTIDE SEQUENCE [LARGE SCALE GENOMIC DNA]</scope>
    <source>
        <strain evidence="2 3">ATCC 25954</strain>
    </source>
</reference>
<dbReference type="AlphaFoldDB" id="K0V7I3"/>
<evidence type="ECO:0000313" key="3">
    <source>
        <dbReference type="Proteomes" id="UP000006072"/>
    </source>
</evidence>
<dbReference type="SUPFAM" id="SSF51445">
    <property type="entry name" value="(Trans)glycosidases"/>
    <property type="match status" value="1"/>
</dbReference>
<dbReference type="Proteomes" id="UP000006072">
    <property type="component" value="Unassembled WGS sequence"/>
</dbReference>
<protein>
    <recommendedName>
        <fullName evidence="4">GTA TIM-barrel-like domain-containing protein</fullName>
    </recommendedName>
</protein>
<evidence type="ECO:0000256" key="1">
    <source>
        <dbReference type="SAM" id="SignalP"/>
    </source>
</evidence>
<feature type="chain" id="PRO_5003839275" description="GTA TIM-barrel-like domain-containing protein" evidence="1">
    <location>
        <begin position="26"/>
        <end position="332"/>
    </location>
</feature>
<dbReference type="PATRIC" id="fig|1194972.3.peg.4001"/>
<dbReference type="EMBL" id="ALQA01000049">
    <property type="protein sequence ID" value="EJZ06964.1"/>
    <property type="molecule type" value="Genomic_DNA"/>
</dbReference>
<feature type="signal peptide" evidence="1">
    <location>
        <begin position="1"/>
        <end position="25"/>
    </location>
</feature>
<keyword evidence="3" id="KW-1185">Reference proteome</keyword>
<dbReference type="CDD" id="cd19608">
    <property type="entry name" value="GH113_mannanase-like"/>
    <property type="match status" value="1"/>
</dbReference>
<evidence type="ECO:0008006" key="4">
    <source>
        <dbReference type="Google" id="ProtNLM"/>
    </source>
</evidence>
<accession>K0V7I3</accession>
<dbReference type="eggNOG" id="COG2357">
    <property type="taxonomic scope" value="Bacteria"/>
</dbReference>
<proteinExistence type="predicted"/>
<keyword evidence="1" id="KW-0732">Signal</keyword>
<dbReference type="InterPro" id="IPR017853">
    <property type="entry name" value="GH"/>
</dbReference>
<gene>
    <name evidence="2" type="ORF">MVAC_20088</name>
</gene>
<organism evidence="2 3">
    <name type="scientific">Mycolicibacterium vaccae ATCC 25954</name>
    <dbReference type="NCBI Taxonomy" id="1194972"/>
    <lineage>
        <taxon>Bacteria</taxon>
        <taxon>Bacillati</taxon>
        <taxon>Actinomycetota</taxon>
        <taxon>Actinomycetes</taxon>
        <taxon>Mycobacteriales</taxon>
        <taxon>Mycobacteriaceae</taxon>
        <taxon>Mycolicibacterium</taxon>
    </lineage>
</organism>
<name>K0V7I3_MYCVA</name>
<evidence type="ECO:0000313" key="2">
    <source>
        <dbReference type="EMBL" id="EJZ06964.1"/>
    </source>
</evidence>
<dbReference type="InterPro" id="IPR055151">
    <property type="entry name" value="GH113"/>
</dbReference>
<dbReference type="HOGENOM" id="CLU_074032_0_0_11"/>